<evidence type="ECO:0000256" key="3">
    <source>
        <dbReference type="SAM" id="MobiDB-lite"/>
    </source>
</evidence>
<keyword evidence="4" id="KW-1133">Transmembrane helix</keyword>
<organism evidence="6 7">
    <name type="scientific">Symbiochloris irregularis</name>
    <dbReference type="NCBI Taxonomy" id="706552"/>
    <lineage>
        <taxon>Eukaryota</taxon>
        <taxon>Viridiplantae</taxon>
        <taxon>Chlorophyta</taxon>
        <taxon>core chlorophytes</taxon>
        <taxon>Trebouxiophyceae</taxon>
        <taxon>Trebouxiales</taxon>
        <taxon>Trebouxiaceae</taxon>
        <taxon>Symbiochloris</taxon>
    </lineage>
</organism>
<keyword evidence="4" id="KW-0812">Transmembrane</keyword>
<protein>
    <recommendedName>
        <fullName evidence="5">N-acetyltransferase domain-containing protein</fullName>
    </recommendedName>
</protein>
<proteinExistence type="predicted"/>
<sequence>MTDLEGSTGSTQRPGSQSAPASGGLQSAIANLGVPAAPQKPLVVEAHDSNGALIAGVYGYLSVGWLVVQMLWVHEAHRKQGHARTVLAQLEEQALADGVHRARLDLVGNSAAVAFYERRGYSIYTTLPVTLPNGEEDINYFLKKDLINLDLEQSESSVA</sequence>
<name>A0AAW1P1X4_9CHLO</name>
<dbReference type="CDD" id="cd04301">
    <property type="entry name" value="NAT_SF"/>
    <property type="match status" value="1"/>
</dbReference>
<gene>
    <name evidence="6" type="ORF">WJX73_003002</name>
</gene>
<keyword evidence="1" id="KW-0808">Transferase</keyword>
<dbReference type="InterPro" id="IPR016181">
    <property type="entry name" value="Acyl_CoA_acyltransferase"/>
</dbReference>
<feature type="domain" description="N-acetyltransferase" evidence="5">
    <location>
        <begin position="1"/>
        <end position="147"/>
    </location>
</feature>
<dbReference type="PANTHER" id="PTHR43420">
    <property type="entry name" value="ACETYLTRANSFERASE"/>
    <property type="match status" value="1"/>
</dbReference>
<dbReference type="Pfam" id="PF00583">
    <property type="entry name" value="Acetyltransf_1"/>
    <property type="match status" value="1"/>
</dbReference>
<dbReference type="InterPro" id="IPR050680">
    <property type="entry name" value="YpeA/RimI_acetyltransf"/>
</dbReference>
<dbReference type="Gene3D" id="3.40.630.30">
    <property type="match status" value="1"/>
</dbReference>
<dbReference type="PROSITE" id="PS51186">
    <property type="entry name" value="GNAT"/>
    <property type="match status" value="1"/>
</dbReference>
<evidence type="ECO:0000256" key="2">
    <source>
        <dbReference type="ARBA" id="ARBA00023315"/>
    </source>
</evidence>
<evidence type="ECO:0000256" key="4">
    <source>
        <dbReference type="SAM" id="Phobius"/>
    </source>
</evidence>
<keyword evidence="2" id="KW-0012">Acyltransferase</keyword>
<dbReference type="SUPFAM" id="SSF55729">
    <property type="entry name" value="Acyl-CoA N-acyltransferases (Nat)"/>
    <property type="match status" value="1"/>
</dbReference>
<feature type="transmembrane region" description="Helical" evidence="4">
    <location>
        <begin position="52"/>
        <end position="73"/>
    </location>
</feature>
<evidence type="ECO:0000259" key="5">
    <source>
        <dbReference type="PROSITE" id="PS51186"/>
    </source>
</evidence>
<accession>A0AAW1P1X4</accession>
<dbReference type="AlphaFoldDB" id="A0AAW1P1X4"/>
<evidence type="ECO:0000313" key="6">
    <source>
        <dbReference type="EMBL" id="KAK9801376.1"/>
    </source>
</evidence>
<dbReference type="EMBL" id="JALJOQ010000076">
    <property type="protein sequence ID" value="KAK9801376.1"/>
    <property type="molecule type" value="Genomic_DNA"/>
</dbReference>
<keyword evidence="4" id="KW-0472">Membrane</keyword>
<dbReference type="Proteomes" id="UP001465755">
    <property type="component" value="Unassembled WGS sequence"/>
</dbReference>
<keyword evidence="7" id="KW-1185">Reference proteome</keyword>
<dbReference type="InterPro" id="IPR000182">
    <property type="entry name" value="GNAT_dom"/>
</dbReference>
<comment type="caution">
    <text evidence="6">The sequence shown here is derived from an EMBL/GenBank/DDBJ whole genome shotgun (WGS) entry which is preliminary data.</text>
</comment>
<evidence type="ECO:0000313" key="7">
    <source>
        <dbReference type="Proteomes" id="UP001465755"/>
    </source>
</evidence>
<reference evidence="6 7" key="1">
    <citation type="journal article" date="2024" name="Nat. Commun.">
        <title>Phylogenomics reveals the evolutionary origins of lichenization in chlorophyte algae.</title>
        <authorList>
            <person name="Puginier C."/>
            <person name="Libourel C."/>
            <person name="Otte J."/>
            <person name="Skaloud P."/>
            <person name="Haon M."/>
            <person name="Grisel S."/>
            <person name="Petersen M."/>
            <person name="Berrin J.G."/>
            <person name="Delaux P.M."/>
            <person name="Dal Grande F."/>
            <person name="Keller J."/>
        </authorList>
    </citation>
    <scope>NUCLEOTIDE SEQUENCE [LARGE SCALE GENOMIC DNA]</scope>
    <source>
        <strain evidence="6 7">SAG 2036</strain>
    </source>
</reference>
<feature type="region of interest" description="Disordered" evidence="3">
    <location>
        <begin position="1"/>
        <end position="23"/>
    </location>
</feature>
<dbReference type="GO" id="GO:0016747">
    <property type="term" value="F:acyltransferase activity, transferring groups other than amino-acyl groups"/>
    <property type="evidence" value="ECO:0007669"/>
    <property type="project" value="InterPro"/>
</dbReference>
<evidence type="ECO:0000256" key="1">
    <source>
        <dbReference type="ARBA" id="ARBA00022679"/>
    </source>
</evidence>